<dbReference type="AlphaFoldDB" id="A0AAW2HA41"/>
<gene>
    <name evidence="1" type="ORF">PYX00_009115</name>
</gene>
<protein>
    <submittedName>
        <fullName evidence="1">Uncharacterized protein</fullName>
    </submittedName>
</protein>
<evidence type="ECO:0000313" key="1">
    <source>
        <dbReference type="EMBL" id="KAL0266622.1"/>
    </source>
</evidence>
<comment type="caution">
    <text evidence="1">The sequence shown here is derived from an EMBL/GenBank/DDBJ whole genome shotgun (WGS) entry which is preliminary data.</text>
</comment>
<accession>A0AAW2HA41</accession>
<dbReference type="EMBL" id="JARGDH010000005">
    <property type="protein sequence ID" value="KAL0266622.1"/>
    <property type="molecule type" value="Genomic_DNA"/>
</dbReference>
<reference evidence="1" key="1">
    <citation type="journal article" date="2024" name="Gigascience">
        <title>Chromosome-level genome of the poultry shaft louse Menopon gallinae provides insight into the host-switching and adaptive evolution of parasitic lice.</title>
        <authorList>
            <person name="Xu Y."/>
            <person name="Ma L."/>
            <person name="Liu S."/>
            <person name="Liang Y."/>
            <person name="Liu Q."/>
            <person name="He Z."/>
            <person name="Tian L."/>
            <person name="Duan Y."/>
            <person name="Cai W."/>
            <person name="Li H."/>
            <person name="Song F."/>
        </authorList>
    </citation>
    <scope>NUCLEOTIDE SEQUENCE</scope>
    <source>
        <strain evidence="1">Cailab_2023a</strain>
    </source>
</reference>
<proteinExistence type="predicted"/>
<name>A0AAW2HA41_9NEOP</name>
<sequence>MLSLKTDLPEDRIQVSFTSFFNRYLHRSGTARARKGRVEPRVIYGDRVARGGKTQCKHGKGSFELSKECQISDKKKKKKESKEIR</sequence>
<organism evidence="1">
    <name type="scientific">Menopon gallinae</name>
    <name type="common">poultry shaft louse</name>
    <dbReference type="NCBI Taxonomy" id="328185"/>
    <lineage>
        <taxon>Eukaryota</taxon>
        <taxon>Metazoa</taxon>
        <taxon>Ecdysozoa</taxon>
        <taxon>Arthropoda</taxon>
        <taxon>Hexapoda</taxon>
        <taxon>Insecta</taxon>
        <taxon>Pterygota</taxon>
        <taxon>Neoptera</taxon>
        <taxon>Paraneoptera</taxon>
        <taxon>Psocodea</taxon>
        <taxon>Troctomorpha</taxon>
        <taxon>Phthiraptera</taxon>
        <taxon>Amblycera</taxon>
        <taxon>Menoponidae</taxon>
        <taxon>Menopon</taxon>
    </lineage>
</organism>